<evidence type="ECO:0000313" key="4">
    <source>
        <dbReference type="Proteomes" id="UP000001056"/>
    </source>
</evidence>
<keyword evidence="4" id="KW-1185">Reference proteome</keyword>
<keyword evidence="2" id="KW-0472">Membrane</keyword>
<dbReference type="Proteomes" id="UP000001056">
    <property type="component" value="Unassembled WGS sequence"/>
</dbReference>
<dbReference type="VEuPathDB" id="FungiDB:CHGG_09541"/>
<evidence type="ECO:0000256" key="1">
    <source>
        <dbReference type="SAM" id="MobiDB-lite"/>
    </source>
</evidence>
<evidence type="ECO:0000313" key="3">
    <source>
        <dbReference type="EMBL" id="EAQ85527.1"/>
    </source>
</evidence>
<accession>Q2GR63</accession>
<keyword evidence="2" id="KW-0812">Transmembrane</keyword>
<feature type="region of interest" description="Disordered" evidence="1">
    <location>
        <begin position="97"/>
        <end position="146"/>
    </location>
</feature>
<dbReference type="RefSeq" id="XP_001227468.1">
    <property type="nucleotide sequence ID" value="XM_001227467.1"/>
</dbReference>
<proteinExistence type="predicted"/>
<dbReference type="OMA" id="TNCCITF"/>
<dbReference type="STRING" id="306901.Q2GR63"/>
<dbReference type="eggNOG" id="ENOG502SXHQ">
    <property type="taxonomic scope" value="Eukaryota"/>
</dbReference>
<sequence length="251" mass="26807">MTPGVSPMQQYQQPWGPASIVGGDYHSVSALSPNSDVPWHSFSGADDQQTYVGSEPPREKRICGLRKRVFIIIAVVLAVVIIAVAAGAGIASAMASRQSDSGAAPVETGSATESATESGSSPTSASSTEPTSVSTTSSAPTASPTFLNNQTDPSIFEMFAFQGFSGNDFTGDATEIYVEPGYYDLNISITSYVWATEKTDCCVTFCKDKQTTGGYKCDSIRRKATEDNESFPRVSLWCGNRLDKKQRVRCS</sequence>
<evidence type="ECO:0000256" key="2">
    <source>
        <dbReference type="SAM" id="Phobius"/>
    </source>
</evidence>
<dbReference type="GeneID" id="4395183"/>
<gene>
    <name evidence="3" type="ORF">CHGG_09541</name>
</gene>
<dbReference type="OrthoDB" id="5226655at2759"/>
<feature type="transmembrane region" description="Helical" evidence="2">
    <location>
        <begin position="69"/>
        <end position="91"/>
    </location>
</feature>
<dbReference type="HOGENOM" id="CLU_065008_0_0_1"/>
<dbReference type="InParanoid" id="Q2GR63"/>
<reference evidence="4" key="1">
    <citation type="journal article" date="2015" name="Genome Announc.">
        <title>Draft genome sequence of the cellulolytic fungus Chaetomium globosum.</title>
        <authorList>
            <person name="Cuomo C.A."/>
            <person name="Untereiner W.A."/>
            <person name="Ma L.-J."/>
            <person name="Grabherr M."/>
            <person name="Birren B.W."/>
        </authorList>
    </citation>
    <scope>NUCLEOTIDE SEQUENCE [LARGE SCALE GENOMIC DNA]</scope>
    <source>
        <strain evidence="4">ATCC 6205 / CBS 148.51 / DSM 1962 / NBRC 6347 / NRRL 1970</strain>
    </source>
</reference>
<feature type="compositionally biased region" description="Low complexity" evidence="1">
    <location>
        <begin position="106"/>
        <end position="145"/>
    </location>
</feature>
<keyword evidence="2" id="KW-1133">Transmembrane helix</keyword>
<dbReference type="EMBL" id="CH408034">
    <property type="protein sequence ID" value="EAQ85527.1"/>
    <property type="molecule type" value="Genomic_DNA"/>
</dbReference>
<dbReference type="AlphaFoldDB" id="Q2GR63"/>
<organism evidence="3 4">
    <name type="scientific">Chaetomium globosum (strain ATCC 6205 / CBS 148.51 / DSM 1962 / NBRC 6347 / NRRL 1970)</name>
    <name type="common">Soil fungus</name>
    <dbReference type="NCBI Taxonomy" id="306901"/>
    <lineage>
        <taxon>Eukaryota</taxon>
        <taxon>Fungi</taxon>
        <taxon>Dikarya</taxon>
        <taxon>Ascomycota</taxon>
        <taxon>Pezizomycotina</taxon>
        <taxon>Sordariomycetes</taxon>
        <taxon>Sordariomycetidae</taxon>
        <taxon>Sordariales</taxon>
        <taxon>Chaetomiaceae</taxon>
        <taxon>Chaetomium</taxon>
    </lineage>
</organism>
<protein>
    <submittedName>
        <fullName evidence="3">Uncharacterized protein</fullName>
    </submittedName>
</protein>
<name>Q2GR63_CHAGB</name>